<evidence type="ECO:0000313" key="1">
    <source>
        <dbReference type="EMBL" id="PBK98274.1"/>
    </source>
</evidence>
<sequence length="72" mass="8627">MASPDRYRWTTRKMFLDLMQTPCIFPSMMANASRNEENFFSHIHRKRNEGQDIFQRLYITRSPARQWSLGTG</sequence>
<accession>A0A2H3DWN4</accession>
<evidence type="ECO:0000313" key="2">
    <source>
        <dbReference type="Proteomes" id="UP000217790"/>
    </source>
</evidence>
<gene>
    <name evidence="1" type="ORF">ARMGADRAFT_572824</name>
</gene>
<dbReference type="Proteomes" id="UP000217790">
    <property type="component" value="Unassembled WGS sequence"/>
</dbReference>
<dbReference type="AlphaFoldDB" id="A0A2H3DWN4"/>
<reference evidence="2" key="1">
    <citation type="journal article" date="2017" name="Nat. Ecol. Evol.">
        <title>Genome expansion and lineage-specific genetic innovations in the forest pathogenic fungi Armillaria.</title>
        <authorList>
            <person name="Sipos G."/>
            <person name="Prasanna A.N."/>
            <person name="Walter M.C."/>
            <person name="O'Connor E."/>
            <person name="Balint B."/>
            <person name="Krizsan K."/>
            <person name="Kiss B."/>
            <person name="Hess J."/>
            <person name="Varga T."/>
            <person name="Slot J."/>
            <person name="Riley R."/>
            <person name="Boka B."/>
            <person name="Rigling D."/>
            <person name="Barry K."/>
            <person name="Lee J."/>
            <person name="Mihaltcheva S."/>
            <person name="LaButti K."/>
            <person name="Lipzen A."/>
            <person name="Waldron R."/>
            <person name="Moloney N.M."/>
            <person name="Sperisen C."/>
            <person name="Kredics L."/>
            <person name="Vagvoelgyi C."/>
            <person name="Patrignani A."/>
            <person name="Fitzpatrick D."/>
            <person name="Nagy I."/>
            <person name="Doyle S."/>
            <person name="Anderson J.B."/>
            <person name="Grigoriev I.V."/>
            <person name="Gueldener U."/>
            <person name="Muensterkoetter M."/>
            <person name="Nagy L.G."/>
        </authorList>
    </citation>
    <scope>NUCLEOTIDE SEQUENCE [LARGE SCALE GENOMIC DNA]</scope>
    <source>
        <strain evidence="2">Ar21-2</strain>
    </source>
</reference>
<keyword evidence="2" id="KW-1185">Reference proteome</keyword>
<name>A0A2H3DWN4_ARMGA</name>
<dbReference type="EMBL" id="KZ293648">
    <property type="protein sequence ID" value="PBK98274.1"/>
    <property type="molecule type" value="Genomic_DNA"/>
</dbReference>
<proteinExistence type="predicted"/>
<dbReference type="InParanoid" id="A0A2H3DWN4"/>
<organism evidence="1 2">
    <name type="scientific">Armillaria gallica</name>
    <name type="common">Bulbous honey fungus</name>
    <name type="synonym">Armillaria bulbosa</name>
    <dbReference type="NCBI Taxonomy" id="47427"/>
    <lineage>
        <taxon>Eukaryota</taxon>
        <taxon>Fungi</taxon>
        <taxon>Dikarya</taxon>
        <taxon>Basidiomycota</taxon>
        <taxon>Agaricomycotina</taxon>
        <taxon>Agaricomycetes</taxon>
        <taxon>Agaricomycetidae</taxon>
        <taxon>Agaricales</taxon>
        <taxon>Marasmiineae</taxon>
        <taxon>Physalacriaceae</taxon>
        <taxon>Armillaria</taxon>
    </lineage>
</organism>
<protein>
    <submittedName>
        <fullName evidence="1">Uncharacterized protein</fullName>
    </submittedName>
</protein>